<accession>A0A162TZ66</accession>
<keyword evidence="1" id="KW-0645">Protease</keyword>
<dbReference type="GO" id="GO:0006508">
    <property type="term" value="P:proteolysis"/>
    <property type="evidence" value="ECO:0007669"/>
    <property type="project" value="UniProtKB-KW"/>
</dbReference>
<evidence type="ECO:0000313" key="8">
    <source>
        <dbReference type="EMBL" id="KZL93244.1"/>
    </source>
</evidence>
<dbReference type="Pfam" id="PF00899">
    <property type="entry name" value="ThiF"/>
    <property type="match status" value="1"/>
</dbReference>
<dbReference type="AlphaFoldDB" id="A0A162TZ66"/>
<dbReference type="RefSeq" id="WP_066616814.1">
    <property type="nucleotide sequence ID" value="NZ_FQXL01000017.1"/>
</dbReference>
<dbReference type="InterPro" id="IPR035985">
    <property type="entry name" value="Ubiquitin-activating_enz"/>
</dbReference>
<dbReference type="Pfam" id="PF14457">
    <property type="entry name" value="Prok-E2_A"/>
    <property type="match status" value="1"/>
</dbReference>
<dbReference type="Gene3D" id="3.40.50.720">
    <property type="entry name" value="NAD(P)-binding Rossmann-like Domain"/>
    <property type="match status" value="1"/>
</dbReference>
<dbReference type="InterPro" id="IPR032865">
    <property type="entry name" value="Prok-E2_A"/>
</dbReference>
<dbReference type="OrthoDB" id="517279at2"/>
<evidence type="ECO:0000256" key="1">
    <source>
        <dbReference type="ARBA" id="ARBA00022670"/>
    </source>
</evidence>
<gene>
    <name evidence="8" type="ORF">CLMAG_02670</name>
</gene>
<protein>
    <submittedName>
        <fullName evidence="8">Thiamine biosynthesis protein ThiF</fullName>
    </submittedName>
</protein>
<dbReference type="PATRIC" id="fig|1121326.3.peg.242"/>
<keyword evidence="4" id="KW-0862">Zinc</keyword>
<dbReference type="GO" id="GO:0046872">
    <property type="term" value="F:metal ion binding"/>
    <property type="evidence" value="ECO:0007669"/>
    <property type="project" value="UniProtKB-KW"/>
</dbReference>
<feature type="domain" description="THIF-type NAD/FAD binding fold" evidence="6">
    <location>
        <begin position="376"/>
        <end position="474"/>
    </location>
</feature>
<dbReference type="GO" id="GO:0004792">
    <property type="term" value="F:thiosulfate-cyanide sulfurtransferase activity"/>
    <property type="evidence" value="ECO:0007669"/>
    <property type="project" value="TreeGrafter"/>
</dbReference>
<keyword evidence="5" id="KW-0482">Metalloprotease</keyword>
<dbReference type="STRING" id="1121326.CLMAG_02670"/>
<dbReference type="InterPro" id="IPR000594">
    <property type="entry name" value="ThiF_NAD_FAD-bd"/>
</dbReference>
<dbReference type="InterPro" id="IPR045886">
    <property type="entry name" value="ThiF/MoeB/HesA"/>
</dbReference>
<keyword evidence="9" id="KW-1185">Reference proteome</keyword>
<proteinExistence type="predicted"/>
<dbReference type="GO" id="GO:0005737">
    <property type="term" value="C:cytoplasm"/>
    <property type="evidence" value="ECO:0007669"/>
    <property type="project" value="TreeGrafter"/>
</dbReference>
<dbReference type="Gene3D" id="3.40.140.10">
    <property type="entry name" value="Cytidine Deaminase, domain 2"/>
    <property type="match status" value="1"/>
</dbReference>
<dbReference type="GO" id="GO:0008237">
    <property type="term" value="F:metallopeptidase activity"/>
    <property type="evidence" value="ECO:0007669"/>
    <property type="project" value="UniProtKB-KW"/>
</dbReference>
<dbReference type="PANTHER" id="PTHR10953">
    <property type="entry name" value="UBIQUITIN-ACTIVATING ENZYME E1"/>
    <property type="match status" value="1"/>
</dbReference>
<keyword evidence="2" id="KW-0479">Metal-binding</keyword>
<organism evidence="8 9">
    <name type="scientific">Clostridium magnum DSM 2767</name>
    <dbReference type="NCBI Taxonomy" id="1121326"/>
    <lineage>
        <taxon>Bacteria</taxon>
        <taxon>Bacillati</taxon>
        <taxon>Bacillota</taxon>
        <taxon>Clostridia</taxon>
        <taxon>Eubacteriales</taxon>
        <taxon>Clostridiaceae</taxon>
        <taxon>Clostridium</taxon>
    </lineage>
</organism>
<dbReference type="Proteomes" id="UP000076603">
    <property type="component" value="Unassembled WGS sequence"/>
</dbReference>
<dbReference type="EMBL" id="LWAE01000001">
    <property type="protein sequence ID" value="KZL93244.1"/>
    <property type="molecule type" value="Genomic_DNA"/>
</dbReference>
<dbReference type="Pfam" id="PF14464">
    <property type="entry name" value="Prok-JAB"/>
    <property type="match status" value="1"/>
</dbReference>
<evidence type="ECO:0000313" key="9">
    <source>
        <dbReference type="Proteomes" id="UP000076603"/>
    </source>
</evidence>
<dbReference type="GO" id="GO:0016779">
    <property type="term" value="F:nucleotidyltransferase activity"/>
    <property type="evidence" value="ECO:0007669"/>
    <property type="project" value="TreeGrafter"/>
</dbReference>
<dbReference type="PANTHER" id="PTHR10953:SF102">
    <property type="entry name" value="ADENYLYLTRANSFERASE AND SULFURTRANSFERASE MOCS3"/>
    <property type="match status" value="1"/>
</dbReference>
<dbReference type="SUPFAM" id="SSF69572">
    <property type="entry name" value="Activating enzymes of the ubiquitin-like proteins"/>
    <property type="match status" value="1"/>
</dbReference>
<dbReference type="SUPFAM" id="SSF102712">
    <property type="entry name" value="JAB1/MPN domain"/>
    <property type="match status" value="1"/>
</dbReference>
<dbReference type="GO" id="GO:0008641">
    <property type="term" value="F:ubiquitin-like modifier activating enzyme activity"/>
    <property type="evidence" value="ECO:0007669"/>
    <property type="project" value="InterPro"/>
</dbReference>
<reference evidence="8 9" key="1">
    <citation type="submission" date="2016-04" db="EMBL/GenBank/DDBJ databases">
        <title>Genome sequence of Clostridium magnum DSM 2767.</title>
        <authorList>
            <person name="Poehlein A."/>
            <person name="Uhlig R."/>
            <person name="Fischer R."/>
            <person name="Bahl H."/>
            <person name="Daniel R."/>
        </authorList>
    </citation>
    <scope>NUCLEOTIDE SEQUENCE [LARGE SCALE GENOMIC DNA]</scope>
    <source>
        <strain evidence="8 9">DSM 2767</strain>
    </source>
</reference>
<evidence type="ECO:0000256" key="3">
    <source>
        <dbReference type="ARBA" id="ARBA00022801"/>
    </source>
</evidence>
<keyword evidence="3" id="KW-0378">Hydrolase</keyword>
<evidence type="ECO:0000259" key="6">
    <source>
        <dbReference type="Pfam" id="PF00899"/>
    </source>
</evidence>
<name>A0A162TZ66_9CLOT</name>
<sequence>MAKINDSISRKQIYDTNIYGAEFHKFCNSVKSCPSVSEVKVFSFTSEKQVIVTFNIKVNLPLRRGKMKAKINEIEKVLLLCSINEISYKAPVVFSGRKDFPVEKLPHTFVFGNMYPYICLHRGSMDDWYIEHSTEEFISRIRSWFSDAASGQLIRIGDEFEPMLIDFETGTITYDYGEVTKFIESYWERHNGHSGYAFITFSFNTIEDKAYLDSDNDLVSIQVTGIYEKSNLKSLIRENELMNTKEINKFIGILTWGSRDNVYSDYFKLPGGILGDLNELDNTLGTDFQRALRVLLNSNIKREVSLVLSAVKRPTKLIGYESNIEILNFIVQLKKKSIGRVKNYDVNGHVAALKHLESFSSKLASKMSGFDTTNMNKKILVVGAGALGSKIIVHLARNGFTDITIVDNDTLSPHNLARHILFADSIGKNKGSEIVNRLNAIYQRDTSKSYNYYDERFIEYAKTNDINNYDVLLDFSASKSVFAYLSSPDFKFKGLLIRGEIADNGKLGLLMREGDNQTPKISETAMALFSSSIENPQVSNWLKMYNYLRKTVGEAQFEDIVIGLGCNTNTMVLSDDVISYHAAIFANYIKRSIKETQNKGSVSISFFDEDDYSQNYFKTLDIEEFSSLYLEISGWTIKLYNNAWKKIQSELEKSSPNETGGILLGHMDVNEKSIYIMDIFIPEDSIGSPFLFNKGSAGTEEYLKDILYKTGEIITYVGDWHTHPNMGTGMSSKDIASLNEIKENLKETPYPAHIMIFNNDSFNSYIL</sequence>
<evidence type="ECO:0000256" key="5">
    <source>
        <dbReference type="ARBA" id="ARBA00023049"/>
    </source>
</evidence>
<dbReference type="InterPro" id="IPR028090">
    <property type="entry name" value="JAB_dom_prok"/>
</dbReference>
<evidence type="ECO:0000256" key="2">
    <source>
        <dbReference type="ARBA" id="ARBA00022723"/>
    </source>
</evidence>
<feature type="domain" description="JAB" evidence="7">
    <location>
        <begin position="645"/>
        <end position="758"/>
    </location>
</feature>
<comment type="caution">
    <text evidence="8">The sequence shown here is derived from an EMBL/GenBank/DDBJ whole genome shotgun (WGS) entry which is preliminary data.</text>
</comment>
<evidence type="ECO:0000256" key="4">
    <source>
        <dbReference type="ARBA" id="ARBA00022833"/>
    </source>
</evidence>
<evidence type="ECO:0000259" key="7">
    <source>
        <dbReference type="Pfam" id="PF14464"/>
    </source>
</evidence>